<evidence type="ECO:0000256" key="7">
    <source>
        <dbReference type="ARBA" id="ARBA00022840"/>
    </source>
</evidence>
<dbReference type="Gene3D" id="1.10.3170.10">
    <property type="entry name" value="Recbcd, chain B, domain 2"/>
    <property type="match status" value="1"/>
</dbReference>
<proteinExistence type="predicted"/>
<keyword evidence="6" id="KW-0269">Exonuclease</keyword>
<reference evidence="18" key="1">
    <citation type="journal article" date="2019" name="Int. J. Syst. Evol. Microbiol.">
        <title>The Global Catalogue of Microorganisms (GCM) 10K type strain sequencing project: providing services to taxonomists for standard genome sequencing and annotation.</title>
        <authorList>
            <consortium name="The Broad Institute Genomics Platform"/>
            <consortium name="The Broad Institute Genome Sequencing Center for Infectious Disease"/>
            <person name="Wu L."/>
            <person name="Ma J."/>
        </authorList>
    </citation>
    <scope>NUCLEOTIDE SEQUENCE [LARGE SCALE GENOMIC DNA]</scope>
    <source>
        <strain evidence="18">CCUG 62952</strain>
    </source>
</reference>
<gene>
    <name evidence="17" type="ORF">ACFQ1M_13720</name>
</gene>
<keyword evidence="4 14" id="KW-0378">Hydrolase</keyword>
<comment type="caution">
    <text evidence="17">The sequence shown here is derived from an EMBL/GenBank/DDBJ whole genome shotgun (WGS) entry which is preliminary data.</text>
</comment>
<accession>A0ABW3D2B8</accession>
<keyword evidence="3" id="KW-0227">DNA damage</keyword>
<dbReference type="RefSeq" id="WP_386409150.1">
    <property type="nucleotide sequence ID" value="NZ_JBHTJH010000017.1"/>
</dbReference>
<keyword evidence="18" id="KW-1185">Reference proteome</keyword>
<evidence type="ECO:0000256" key="4">
    <source>
        <dbReference type="ARBA" id="ARBA00022801"/>
    </source>
</evidence>
<sequence>MAKASFSIYNASAGSGKTYTLVKEYLRILLGSKRTEPYKHLLAITFTNKAVAEMKDRVLNSLMLFGRASSLEDGGPMFSELCAELGMHPTQLQLASERLLKQLLHNYAFFDISTIDHFTHRIIRTFAYDLDLPLNFEVELDTDRLIGEAVDRLISKAGEDSTLTKVLIDFSLEKADEDKSWDIAWDLNKIGKLLLRENDYYVLKEIGEKKLSNFSELKAAIRNQIKTNEDGLSKLGKSSLDLIKETGLEHSDFSGKYSAPEYFSKLKQRNFKVSFDTVWQSKLVNGEALYKAKTPQHVIDGIESIQSLLAKSFLQSKEAIEALKFLKNFYKHITPLSILNAIQTCLKEIQEEQNLLLISEFNRIISETISDEPAPFIYERLGERYRHFFIDEFQDTSTMQWNNLIPLVQHALEGHIEENSGSLLLVGDPKQSIYRWRGGSVEQFLELLEGKTPFFTQAKVENLDRNFRSYDRIIEFNNAFFSHVASQFELSSHKQLYLTGNKQKANHRVGGYVNLSFIEAQSKEEEHQQYSEKVLERIALLQKEGFKLKDICILTRKKEEGIRLASLLSDHGIPIISSEILLVSRSAKVQMIIHLLELIVDPHNMLAKIEVLQYLTAQSISVKDKHEFYQELMALNGQVFFKRLEQYGISFDLDDFQQDSLLEGVEYIIRSFNLITKPDAYVQYFLDFVLDFTQRKSSNHFDFLAHWEQKKDSLSITMLQGSDAIQIMTIHKSKGLEFSVVLFPYADVDIFYEKEPKTWFPIAPEKFEGFNYAYLNYSKSLAEVDKVGEEIVAHREAQKQLDNINLLYVALTRAVEQLHIFTKKELDKKGNERLQRYSGLFINFLKQEKLWKDNILTYTFGAPKKVSIPLNIQEDHVAQEKFISVPKEQHRIRIITKQASLWDTAQEAGISRGNLIHDLMAEVKSIHDIDTVLEEFLSRGAIEREQEADLRITLHKVVKHPMLRDFFDTDHLVYNERDIITKEGVIIRPDRLVIAKDGTASILDYKTGGHQVKYNDQLNRYSVVLEEMNYDLAQKVLVYVNEEIEVVKV</sequence>
<keyword evidence="5 14" id="KW-0347">Helicase</keyword>
<feature type="domain" description="UvrD-like helicase ATP-binding" evidence="15">
    <location>
        <begin position="1"/>
        <end position="470"/>
    </location>
</feature>
<dbReference type="SUPFAM" id="SSF52540">
    <property type="entry name" value="P-loop containing nucleoside triphosphate hydrolases"/>
    <property type="match status" value="1"/>
</dbReference>
<dbReference type="PANTHER" id="PTHR11070:SF67">
    <property type="entry name" value="DNA 3'-5' HELICASE"/>
    <property type="match status" value="1"/>
</dbReference>
<dbReference type="GO" id="GO:0008854">
    <property type="term" value="F:exodeoxyribonuclease V activity"/>
    <property type="evidence" value="ECO:0007669"/>
    <property type="project" value="UniProtKB-EC"/>
</dbReference>
<name>A0ABW3D2B8_9FLAO</name>
<dbReference type="PROSITE" id="PS51217">
    <property type="entry name" value="UVRD_HELICASE_CTER"/>
    <property type="match status" value="1"/>
</dbReference>
<evidence type="ECO:0000256" key="12">
    <source>
        <dbReference type="ARBA" id="ARBA00034808"/>
    </source>
</evidence>
<keyword evidence="2 14" id="KW-0547">Nucleotide-binding</keyword>
<evidence type="ECO:0000313" key="18">
    <source>
        <dbReference type="Proteomes" id="UP001596978"/>
    </source>
</evidence>
<dbReference type="Proteomes" id="UP001596978">
    <property type="component" value="Unassembled WGS sequence"/>
</dbReference>
<evidence type="ECO:0000256" key="6">
    <source>
        <dbReference type="ARBA" id="ARBA00022839"/>
    </source>
</evidence>
<evidence type="ECO:0000256" key="14">
    <source>
        <dbReference type="PROSITE-ProRule" id="PRU00560"/>
    </source>
</evidence>
<dbReference type="EMBL" id="JBHTJH010000017">
    <property type="protein sequence ID" value="MFD0863267.1"/>
    <property type="molecule type" value="Genomic_DNA"/>
</dbReference>
<dbReference type="Pfam" id="PF13361">
    <property type="entry name" value="UvrD_C"/>
    <property type="match status" value="2"/>
</dbReference>
<dbReference type="InterPro" id="IPR038726">
    <property type="entry name" value="PDDEXK_AddAB-type"/>
</dbReference>
<dbReference type="PANTHER" id="PTHR11070">
    <property type="entry name" value="UVRD / RECB / PCRA DNA HELICASE FAMILY MEMBER"/>
    <property type="match status" value="1"/>
</dbReference>
<evidence type="ECO:0000256" key="2">
    <source>
        <dbReference type="ARBA" id="ARBA00022741"/>
    </source>
</evidence>
<dbReference type="InterPro" id="IPR014016">
    <property type="entry name" value="UvrD-like_ATP-bd"/>
</dbReference>
<keyword evidence="1" id="KW-0540">Nuclease</keyword>
<evidence type="ECO:0000256" key="3">
    <source>
        <dbReference type="ARBA" id="ARBA00022763"/>
    </source>
</evidence>
<protein>
    <recommendedName>
        <fullName evidence="12">DNA 3'-5' helicase</fullName>
        <ecNumber evidence="12">5.6.2.4</ecNumber>
    </recommendedName>
</protein>
<dbReference type="PROSITE" id="PS51198">
    <property type="entry name" value="UVRD_HELICASE_ATP_BIND"/>
    <property type="match status" value="1"/>
</dbReference>
<dbReference type="InterPro" id="IPR011604">
    <property type="entry name" value="PDDEXK-like_dom_sf"/>
</dbReference>
<evidence type="ECO:0000313" key="17">
    <source>
        <dbReference type="EMBL" id="MFD0863267.1"/>
    </source>
</evidence>
<evidence type="ECO:0000256" key="9">
    <source>
        <dbReference type="ARBA" id="ARBA00023204"/>
    </source>
</evidence>
<evidence type="ECO:0000259" key="15">
    <source>
        <dbReference type="PROSITE" id="PS51198"/>
    </source>
</evidence>
<keyword evidence="7 14" id="KW-0067">ATP-binding</keyword>
<dbReference type="Pfam" id="PF12705">
    <property type="entry name" value="PDDEXK_1"/>
    <property type="match status" value="1"/>
</dbReference>
<dbReference type="InterPro" id="IPR027417">
    <property type="entry name" value="P-loop_NTPase"/>
</dbReference>
<evidence type="ECO:0000256" key="8">
    <source>
        <dbReference type="ARBA" id="ARBA00023125"/>
    </source>
</evidence>
<evidence type="ECO:0000256" key="5">
    <source>
        <dbReference type="ARBA" id="ARBA00022806"/>
    </source>
</evidence>
<evidence type="ECO:0000256" key="11">
    <source>
        <dbReference type="ARBA" id="ARBA00034617"/>
    </source>
</evidence>
<dbReference type="EC" id="5.6.2.4" evidence="12"/>
<dbReference type="Gene3D" id="3.40.50.300">
    <property type="entry name" value="P-loop containing nucleotide triphosphate hydrolases"/>
    <property type="match status" value="3"/>
</dbReference>
<feature type="binding site" evidence="14">
    <location>
        <begin position="11"/>
        <end position="18"/>
    </location>
    <ligand>
        <name>ATP</name>
        <dbReference type="ChEBI" id="CHEBI:30616"/>
    </ligand>
</feature>
<keyword evidence="9" id="KW-0234">DNA repair</keyword>
<dbReference type="InterPro" id="IPR000212">
    <property type="entry name" value="DNA_helicase_UvrD/REP"/>
</dbReference>
<dbReference type="InterPro" id="IPR014017">
    <property type="entry name" value="DNA_helicase_UvrD-like_C"/>
</dbReference>
<keyword evidence="10" id="KW-0413">Isomerase</keyword>
<evidence type="ECO:0000256" key="1">
    <source>
        <dbReference type="ARBA" id="ARBA00022722"/>
    </source>
</evidence>
<comment type="catalytic activity">
    <reaction evidence="13">
        <text>ATP + H2O = ADP + phosphate + H(+)</text>
        <dbReference type="Rhea" id="RHEA:13065"/>
        <dbReference type="ChEBI" id="CHEBI:15377"/>
        <dbReference type="ChEBI" id="CHEBI:15378"/>
        <dbReference type="ChEBI" id="CHEBI:30616"/>
        <dbReference type="ChEBI" id="CHEBI:43474"/>
        <dbReference type="ChEBI" id="CHEBI:456216"/>
        <dbReference type="EC" id="5.6.2.4"/>
    </reaction>
</comment>
<dbReference type="Gene3D" id="3.90.320.10">
    <property type="match status" value="1"/>
</dbReference>
<dbReference type="Pfam" id="PF00580">
    <property type="entry name" value="UvrD-helicase"/>
    <property type="match status" value="1"/>
</dbReference>
<evidence type="ECO:0000259" key="16">
    <source>
        <dbReference type="PROSITE" id="PS51217"/>
    </source>
</evidence>
<feature type="domain" description="UvrD-like helicase C-terminal" evidence="16">
    <location>
        <begin position="471"/>
        <end position="735"/>
    </location>
</feature>
<keyword evidence="8" id="KW-0238">DNA-binding</keyword>
<evidence type="ECO:0000256" key="13">
    <source>
        <dbReference type="ARBA" id="ARBA00048988"/>
    </source>
</evidence>
<evidence type="ECO:0000256" key="10">
    <source>
        <dbReference type="ARBA" id="ARBA00023235"/>
    </source>
</evidence>
<comment type="catalytic activity">
    <reaction evidence="11">
        <text>Couples ATP hydrolysis with the unwinding of duplex DNA by translocating in the 3'-5' direction.</text>
        <dbReference type="EC" id="5.6.2.4"/>
    </reaction>
</comment>
<organism evidence="17 18">
    <name type="scientific">Sungkyunkwania multivorans</name>
    <dbReference type="NCBI Taxonomy" id="1173618"/>
    <lineage>
        <taxon>Bacteria</taxon>
        <taxon>Pseudomonadati</taxon>
        <taxon>Bacteroidota</taxon>
        <taxon>Flavobacteriia</taxon>
        <taxon>Flavobacteriales</taxon>
        <taxon>Flavobacteriaceae</taxon>
        <taxon>Sungkyunkwania</taxon>
    </lineage>
</organism>